<dbReference type="Gene3D" id="2.60.40.150">
    <property type="entry name" value="C2 domain"/>
    <property type="match status" value="1"/>
</dbReference>
<gene>
    <name evidence="4" type="ORF">BJG266_LOCUS45107</name>
    <name evidence="5" type="ORF">QVE165_LOCUS62090</name>
</gene>
<comment type="caution">
    <text evidence="5">The sequence shown here is derived from an EMBL/GenBank/DDBJ whole genome shotgun (WGS) entry which is preliminary data.</text>
</comment>
<evidence type="ECO:0000256" key="1">
    <source>
        <dbReference type="ARBA" id="ARBA00022723"/>
    </source>
</evidence>
<keyword evidence="1" id="KW-0479">Metal-binding</keyword>
<dbReference type="SUPFAM" id="SSF49562">
    <property type="entry name" value="C2 domain (Calcium/lipid-binding domain, CaLB)"/>
    <property type="match status" value="1"/>
</dbReference>
<dbReference type="EMBL" id="CAJNOI010003965">
    <property type="protein sequence ID" value="CAF1533964.1"/>
    <property type="molecule type" value="Genomic_DNA"/>
</dbReference>
<dbReference type="PANTHER" id="PTHR45911:SF4">
    <property type="entry name" value="MULTIPLE C2 AND TRANSMEMBRANE DOMAIN-CONTAINING PROTEIN"/>
    <property type="match status" value="1"/>
</dbReference>
<evidence type="ECO:0000259" key="3">
    <source>
        <dbReference type="PROSITE" id="PS50004"/>
    </source>
</evidence>
<dbReference type="EMBL" id="CAJNOM010004337">
    <property type="protein sequence ID" value="CAF1654798.1"/>
    <property type="molecule type" value="Genomic_DNA"/>
</dbReference>
<dbReference type="CDD" id="cd00030">
    <property type="entry name" value="C2"/>
    <property type="match status" value="1"/>
</dbReference>
<reference evidence="5" key="1">
    <citation type="submission" date="2021-02" db="EMBL/GenBank/DDBJ databases">
        <authorList>
            <person name="Nowell W R."/>
        </authorList>
    </citation>
    <scope>NUCLEOTIDE SEQUENCE</scope>
</reference>
<organism evidence="5 6">
    <name type="scientific">Adineta steineri</name>
    <dbReference type="NCBI Taxonomy" id="433720"/>
    <lineage>
        <taxon>Eukaryota</taxon>
        <taxon>Metazoa</taxon>
        <taxon>Spiralia</taxon>
        <taxon>Gnathifera</taxon>
        <taxon>Rotifera</taxon>
        <taxon>Eurotatoria</taxon>
        <taxon>Bdelloidea</taxon>
        <taxon>Adinetida</taxon>
        <taxon>Adinetidae</taxon>
        <taxon>Adineta</taxon>
    </lineage>
</organism>
<feature type="domain" description="C2" evidence="3">
    <location>
        <begin position="1"/>
        <end position="101"/>
    </location>
</feature>
<dbReference type="Proteomes" id="UP000663832">
    <property type="component" value="Unassembled WGS sequence"/>
</dbReference>
<dbReference type="SMART" id="SM00239">
    <property type="entry name" value="C2"/>
    <property type="match status" value="1"/>
</dbReference>
<evidence type="ECO:0000313" key="6">
    <source>
        <dbReference type="Proteomes" id="UP000663832"/>
    </source>
</evidence>
<dbReference type="PANTHER" id="PTHR45911">
    <property type="entry name" value="C2 DOMAIN-CONTAINING PROTEIN"/>
    <property type="match status" value="1"/>
</dbReference>
<name>A0A816F1L8_9BILA</name>
<evidence type="ECO:0000313" key="5">
    <source>
        <dbReference type="EMBL" id="CAF1654798.1"/>
    </source>
</evidence>
<dbReference type="InterPro" id="IPR035892">
    <property type="entry name" value="C2_domain_sf"/>
</dbReference>
<accession>A0A816F1L8</accession>
<dbReference type="AlphaFoldDB" id="A0A816F1L8"/>
<evidence type="ECO:0000256" key="2">
    <source>
        <dbReference type="ARBA" id="ARBA00022837"/>
    </source>
</evidence>
<dbReference type="PROSITE" id="PS50004">
    <property type="entry name" value="C2"/>
    <property type="match status" value="1"/>
</dbReference>
<dbReference type="InterPro" id="IPR000008">
    <property type="entry name" value="C2_dom"/>
</dbReference>
<keyword evidence="2" id="KW-0106">Calcium</keyword>
<dbReference type="Proteomes" id="UP000663877">
    <property type="component" value="Unassembled WGS sequence"/>
</dbReference>
<keyword evidence="6" id="KW-1185">Reference proteome</keyword>
<protein>
    <recommendedName>
        <fullName evidence="3">C2 domain-containing protein</fullName>
    </recommendedName>
</protein>
<dbReference type="OrthoDB" id="270970at2759"/>
<proteinExistence type="predicted"/>
<sequence>MAQLQVTVVEAKNIKRKDFFSESDPFVQIYLDNKNNKQKTKVKRNTKNPQWDEILVLNHLKGQDFLYVDICDKDPLKDDIIGSIKIDLSDLYETNHIDNWFTIPAKDGKKSKVGKKSKDGKKSCGELHLIFDYQPLKV</sequence>
<evidence type="ECO:0000313" key="4">
    <source>
        <dbReference type="EMBL" id="CAF1533964.1"/>
    </source>
</evidence>
<dbReference type="GO" id="GO:0005509">
    <property type="term" value="F:calcium ion binding"/>
    <property type="evidence" value="ECO:0007669"/>
    <property type="project" value="TreeGrafter"/>
</dbReference>
<dbReference type="GO" id="GO:0016020">
    <property type="term" value="C:membrane"/>
    <property type="evidence" value="ECO:0007669"/>
    <property type="project" value="TreeGrafter"/>
</dbReference>
<dbReference type="Pfam" id="PF00168">
    <property type="entry name" value="C2"/>
    <property type="match status" value="1"/>
</dbReference>